<sequence length="236" mass="24405">MNTTPRLLNRIVLAVVGILLLAAGAAGLVLLTLPAVAVWWGGAAPRVAQAIGDVRTATTLEGQADTWLWIALAAVLLVLIVLLVLWIAAQGRGRTGLFASVDARFPAPHGRHVGPPAGGSAGGRSSGMGSRGVQSEDGGTLGSVTITAAAAEQALKAALLERSELVGASVSTWQVRGVPGLWVRVFPRKGAAPYAVAAEVSRLVEALDRVTGYRTPVLISISSGTRVRWTRADRVS</sequence>
<dbReference type="EMBL" id="QZVT01000004">
    <property type="protein sequence ID" value="RJT79985.1"/>
    <property type="molecule type" value="Genomic_DNA"/>
</dbReference>
<feature type="transmembrane region" description="Helical" evidence="2">
    <location>
        <begin position="12"/>
        <end position="40"/>
    </location>
</feature>
<evidence type="ECO:0000256" key="1">
    <source>
        <dbReference type="SAM" id="MobiDB-lite"/>
    </source>
</evidence>
<reference evidence="3 4" key="1">
    <citation type="submission" date="2018-09" db="EMBL/GenBank/DDBJ databases">
        <title>Novel species of Arthrobacter.</title>
        <authorList>
            <person name="Liu Q."/>
            <person name="Xin Y.-H."/>
        </authorList>
    </citation>
    <scope>NUCLEOTIDE SEQUENCE [LARGE SCALE GENOMIC DNA]</scope>
    <source>
        <strain evidence="3 4">Hz2</strain>
    </source>
</reference>
<dbReference type="Proteomes" id="UP000272560">
    <property type="component" value="Unassembled WGS sequence"/>
</dbReference>
<keyword evidence="2" id="KW-0812">Transmembrane</keyword>
<feature type="transmembrane region" description="Helical" evidence="2">
    <location>
        <begin position="67"/>
        <end position="88"/>
    </location>
</feature>
<feature type="compositionally biased region" description="Gly residues" evidence="1">
    <location>
        <begin position="116"/>
        <end position="130"/>
    </location>
</feature>
<protein>
    <recommendedName>
        <fullName evidence="5">Alkaline shock response membrane anchor protein AmaP</fullName>
    </recommendedName>
</protein>
<dbReference type="RefSeq" id="WP_120148632.1">
    <property type="nucleotide sequence ID" value="NZ_QZVT01000004.1"/>
</dbReference>
<keyword evidence="4" id="KW-1185">Reference proteome</keyword>
<gene>
    <name evidence="3" type="ORF">D6T63_08830</name>
</gene>
<evidence type="ECO:0000313" key="3">
    <source>
        <dbReference type="EMBL" id="RJT79985.1"/>
    </source>
</evidence>
<keyword evidence="2" id="KW-0472">Membrane</keyword>
<accession>A0A3A5M638</accession>
<comment type="caution">
    <text evidence="3">The sequence shown here is derived from an EMBL/GenBank/DDBJ whole genome shotgun (WGS) entry which is preliminary data.</text>
</comment>
<evidence type="ECO:0000313" key="4">
    <source>
        <dbReference type="Proteomes" id="UP000272560"/>
    </source>
</evidence>
<organism evidence="3 4">
    <name type="scientific">Arthrobacter cheniae</name>
    <dbReference type="NCBI Taxonomy" id="1258888"/>
    <lineage>
        <taxon>Bacteria</taxon>
        <taxon>Bacillati</taxon>
        <taxon>Actinomycetota</taxon>
        <taxon>Actinomycetes</taxon>
        <taxon>Micrococcales</taxon>
        <taxon>Micrococcaceae</taxon>
        <taxon>Arthrobacter</taxon>
    </lineage>
</organism>
<keyword evidence="2" id="KW-1133">Transmembrane helix</keyword>
<feature type="region of interest" description="Disordered" evidence="1">
    <location>
        <begin position="109"/>
        <end position="137"/>
    </location>
</feature>
<dbReference type="OrthoDB" id="5123397at2"/>
<name>A0A3A5M638_9MICC</name>
<evidence type="ECO:0000256" key="2">
    <source>
        <dbReference type="SAM" id="Phobius"/>
    </source>
</evidence>
<dbReference type="AlphaFoldDB" id="A0A3A5M638"/>
<proteinExistence type="predicted"/>
<evidence type="ECO:0008006" key="5">
    <source>
        <dbReference type="Google" id="ProtNLM"/>
    </source>
</evidence>